<dbReference type="GO" id="GO:0000978">
    <property type="term" value="F:RNA polymerase II cis-regulatory region sequence-specific DNA binding"/>
    <property type="evidence" value="ECO:0007669"/>
    <property type="project" value="TreeGrafter"/>
</dbReference>
<keyword evidence="10" id="KW-1185">Reference proteome</keyword>
<evidence type="ECO:0000256" key="3">
    <source>
        <dbReference type="ARBA" id="ARBA00023125"/>
    </source>
</evidence>
<proteinExistence type="predicted"/>
<evidence type="ECO:0000313" key="10">
    <source>
        <dbReference type="Proteomes" id="UP000261620"/>
    </source>
</evidence>
<evidence type="ECO:0000313" key="9">
    <source>
        <dbReference type="Ensembl" id="ENSMMOP00000005048.1"/>
    </source>
</evidence>
<dbReference type="GO" id="GO:0000981">
    <property type="term" value="F:DNA-binding transcription factor activity, RNA polymerase II-specific"/>
    <property type="evidence" value="ECO:0007669"/>
    <property type="project" value="TreeGrafter"/>
</dbReference>
<keyword evidence="3" id="KW-0238">DNA-binding</keyword>
<comment type="subcellular location">
    <subcellularLocation>
        <location evidence="1">Nucleus</location>
    </subcellularLocation>
</comment>
<accession>A0A3Q3VU92</accession>
<dbReference type="Pfam" id="PF10401">
    <property type="entry name" value="IRF-3"/>
    <property type="match status" value="1"/>
</dbReference>
<dbReference type="InterPro" id="IPR019471">
    <property type="entry name" value="Interferon_reg_factor-3"/>
</dbReference>
<name>A0A3Q3VU92_MOLML</name>
<dbReference type="STRING" id="94237.ENSMMOP00000005048"/>
<dbReference type="SUPFAM" id="SSF46785">
    <property type="entry name" value="Winged helix' DNA-binding domain"/>
    <property type="match status" value="1"/>
</dbReference>
<dbReference type="OMA" id="WIIEQVS"/>
<dbReference type="FunFam" id="1.10.10.10:FF:000041">
    <property type="entry name" value="Interferon regulatory factor 4"/>
    <property type="match status" value="1"/>
</dbReference>
<keyword evidence="5" id="KW-0804">Transcription</keyword>
<reference evidence="9" key="2">
    <citation type="submission" date="2025-09" db="UniProtKB">
        <authorList>
            <consortium name="Ensembl"/>
        </authorList>
    </citation>
    <scope>IDENTIFICATION</scope>
</reference>
<dbReference type="InterPro" id="IPR019817">
    <property type="entry name" value="Interferon_reg_fac_CS"/>
</dbReference>
<dbReference type="GO" id="GO:0002376">
    <property type="term" value="P:immune system process"/>
    <property type="evidence" value="ECO:0007669"/>
    <property type="project" value="TreeGrafter"/>
</dbReference>
<feature type="compositionally biased region" description="Basic residues" evidence="7">
    <location>
        <begin position="129"/>
        <end position="139"/>
    </location>
</feature>
<feature type="domain" description="IRF tryptophan pentad repeat" evidence="8">
    <location>
        <begin position="9"/>
        <end position="116"/>
    </location>
</feature>
<evidence type="ECO:0000259" key="8">
    <source>
        <dbReference type="PROSITE" id="PS51507"/>
    </source>
</evidence>
<evidence type="ECO:0000256" key="6">
    <source>
        <dbReference type="ARBA" id="ARBA00023242"/>
    </source>
</evidence>
<dbReference type="GO" id="GO:0045944">
    <property type="term" value="P:positive regulation of transcription by RNA polymerase II"/>
    <property type="evidence" value="ECO:0007669"/>
    <property type="project" value="UniProtKB-ARBA"/>
</dbReference>
<dbReference type="SMART" id="SM00348">
    <property type="entry name" value="IRF"/>
    <property type="match status" value="1"/>
</dbReference>
<reference evidence="9" key="1">
    <citation type="submission" date="2025-08" db="UniProtKB">
        <authorList>
            <consortium name="Ensembl"/>
        </authorList>
    </citation>
    <scope>IDENTIFICATION</scope>
</reference>
<evidence type="ECO:0000256" key="4">
    <source>
        <dbReference type="ARBA" id="ARBA00023159"/>
    </source>
</evidence>
<evidence type="ECO:0000256" key="1">
    <source>
        <dbReference type="ARBA" id="ARBA00004123"/>
    </source>
</evidence>
<protein>
    <recommendedName>
        <fullName evidence="8">IRF tryptophan pentad repeat domain-containing protein</fullName>
    </recommendedName>
</protein>
<dbReference type="InterPro" id="IPR036390">
    <property type="entry name" value="WH_DNA-bd_sf"/>
</dbReference>
<dbReference type="PANTHER" id="PTHR11949">
    <property type="entry name" value="INTERFERON REGULATORY FACTOR"/>
    <property type="match status" value="1"/>
</dbReference>
<feature type="region of interest" description="Disordered" evidence="7">
    <location>
        <begin position="128"/>
        <end position="154"/>
    </location>
</feature>
<dbReference type="Pfam" id="PF00605">
    <property type="entry name" value="IRF"/>
    <property type="match status" value="1"/>
</dbReference>
<dbReference type="Ensembl" id="ENSMMOT00000005139.1">
    <property type="protein sequence ID" value="ENSMMOP00000005048.1"/>
    <property type="gene ID" value="ENSMMOG00000004029.1"/>
</dbReference>
<dbReference type="Gene3D" id="1.10.10.10">
    <property type="entry name" value="Winged helix-like DNA-binding domain superfamily/Winged helix DNA-binding domain"/>
    <property type="match status" value="1"/>
</dbReference>
<dbReference type="AlphaFoldDB" id="A0A3Q3VU92"/>
<dbReference type="PROSITE" id="PS51507">
    <property type="entry name" value="IRF_2"/>
    <property type="match status" value="1"/>
</dbReference>
<feature type="compositionally biased region" description="Basic and acidic residues" evidence="7">
    <location>
        <begin position="141"/>
        <end position="154"/>
    </location>
</feature>
<evidence type="ECO:0000256" key="2">
    <source>
        <dbReference type="ARBA" id="ARBA00023015"/>
    </source>
</evidence>
<dbReference type="CDD" id="cd00103">
    <property type="entry name" value="IRF"/>
    <property type="match status" value="1"/>
</dbReference>
<dbReference type="Gene3D" id="2.60.200.10">
    <property type="match status" value="1"/>
</dbReference>
<dbReference type="InterPro" id="IPR017855">
    <property type="entry name" value="SMAD-like_dom_sf"/>
</dbReference>
<dbReference type="PRINTS" id="PR00267">
    <property type="entry name" value="INTFRNREGFCT"/>
</dbReference>
<sequence length="418" mass="46726">MAAGRMRSTRRLRSWIVEQVSSGKYPGLVWDDEAKTMFRIPWKHAGKQDFRKDEDAAIFKAWAKFKGKLTDGVQDNPASWKTRLRCALNKSPEFTEVMERAQLDISEPYKVYRLVPISEQGVVVPEKKCRVKPTKRPKNRQSSESERDGVSQEKKIKLEEVTSQQVSSTTGLCFDTVEPVDEITLDVRIEESVPAPTGVQDSFCVAVQYLGQEVLKRQIQGSDIRIMYRPSSIIPPTPAVLEGRFPCVPLPEPPSALPASEELQALFNLLPFMERGVVLTSTPQGVYGKRFCQGRVFWTGPHTTTLGLHKMERKTEPVLLFSKDAFKQQLDHFVSHGGEPPRCGITLCFGEELSNTEDPSGKLIIVQITLPWAEQQVHNTQSFMDSISILQSLASQSPLGEVTLNLVTVSPPTSESAA</sequence>
<dbReference type="SMART" id="SM01243">
    <property type="entry name" value="IRF-3"/>
    <property type="match status" value="1"/>
</dbReference>
<organism evidence="9 10">
    <name type="scientific">Mola mola</name>
    <name type="common">Ocean sunfish</name>
    <name type="synonym">Tetraodon mola</name>
    <dbReference type="NCBI Taxonomy" id="94237"/>
    <lineage>
        <taxon>Eukaryota</taxon>
        <taxon>Metazoa</taxon>
        <taxon>Chordata</taxon>
        <taxon>Craniata</taxon>
        <taxon>Vertebrata</taxon>
        <taxon>Euteleostomi</taxon>
        <taxon>Actinopterygii</taxon>
        <taxon>Neopterygii</taxon>
        <taxon>Teleostei</taxon>
        <taxon>Neoteleostei</taxon>
        <taxon>Acanthomorphata</taxon>
        <taxon>Eupercaria</taxon>
        <taxon>Tetraodontiformes</taxon>
        <taxon>Molidae</taxon>
        <taxon>Mola</taxon>
    </lineage>
</organism>
<dbReference type="Proteomes" id="UP000261620">
    <property type="component" value="Unplaced"/>
</dbReference>
<dbReference type="PANTHER" id="PTHR11949:SF26">
    <property type="entry name" value="INTERFERON REGULATORY FACTOR 9"/>
    <property type="match status" value="1"/>
</dbReference>
<evidence type="ECO:0000256" key="7">
    <source>
        <dbReference type="SAM" id="MobiDB-lite"/>
    </source>
</evidence>
<dbReference type="InterPro" id="IPR036388">
    <property type="entry name" value="WH-like_DNA-bd_sf"/>
</dbReference>
<dbReference type="InterPro" id="IPR008984">
    <property type="entry name" value="SMAD_FHA_dom_sf"/>
</dbReference>
<dbReference type="PROSITE" id="PS00601">
    <property type="entry name" value="IRF_1"/>
    <property type="match status" value="1"/>
</dbReference>
<evidence type="ECO:0000256" key="5">
    <source>
        <dbReference type="ARBA" id="ARBA00023163"/>
    </source>
</evidence>
<keyword evidence="4" id="KW-0010">Activator</keyword>
<dbReference type="InterPro" id="IPR001346">
    <property type="entry name" value="Interferon_reg_fact_DNA-bd_dom"/>
</dbReference>
<dbReference type="FunFam" id="2.60.200.10:FF:000019">
    <property type="entry name" value="Interferon regulatory factor 9"/>
    <property type="match status" value="1"/>
</dbReference>
<dbReference type="GO" id="GO:0005634">
    <property type="term" value="C:nucleus"/>
    <property type="evidence" value="ECO:0007669"/>
    <property type="project" value="UniProtKB-SubCell"/>
</dbReference>
<keyword evidence="2" id="KW-0805">Transcription regulation</keyword>
<dbReference type="SUPFAM" id="SSF49879">
    <property type="entry name" value="SMAD/FHA domain"/>
    <property type="match status" value="1"/>
</dbReference>
<keyword evidence="6" id="KW-0539">Nucleus</keyword>